<feature type="domain" description="GH18" evidence="2">
    <location>
        <begin position="1"/>
        <end position="187"/>
    </location>
</feature>
<dbReference type="InterPro" id="IPR001223">
    <property type="entry name" value="Glyco_hydro18_cat"/>
</dbReference>
<dbReference type="GO" id="GO:0004568">
    <property type="term" value="F:chitinase activity"/>
    <property type="evidence" value="ECO:0007669"/>
    <property type="project" value="TreeGrafter"/>
</dbReference>
<dbReference type="GO" id="GO:0008061">
    <property type="term" value="F:chitin binding"/>
    <property type="evidence" value="ECO:0007669"/>
    <property type="project" value="TreeGrafter"/>
</dbReference>
<protein>
    <submittedName>
        <fullName evidence="3">Chitinase-3-like protein 1</fullName>
    </submittedName>
</protein>
<dbReference type="SUPFAM" id="SSF51445">
    <property type="entry name" value="(Trans)glycosidases"/>
    <property type="match status" value="1"/>
</dbReference>
<accession>A0A226DPX2</accession>
<dbReference type="InterPro" id="IPR017853">
    <property type="entry name" value="GH"/>
</dbReference>
<dbReference type="PROSITE" id="PS51910">
    <property type="entry name" value="GH18_2"/>
    <property type="match status" value="1"/>
</dbReference>
<organism evidence="3 4">
    <name type="scientific">Folsomia candida</name>
    <name type="common">Springtail</name>
    <dbReference type="NCBI Taxonomy" id="158441"/>
    <lineage>
        <taxon>Eukaryota</taxon>
        <taxon>Metazoa</taxon>
        <taxon>Ecdysozoa</taxon>
        <taxon>Arthropoda</taxon>
        <taxon>Hexapoda</taxon>
        <taxon>Collembola</taxon>
        <taxon>Entomobryomorpha</taxon>
        <taxon>Isotomoidea</taxon>
        <taxon>Isotomidae</taxon>
        <taxon>Proisotominae</taxon>
        <taxon>Folsomia</taxon>
    </lineage>
</organism>
<dbReference type="EMBL" id="LNIX01000013">
    <property type="protein sequence ID" value="OXA47263.1"/>
    <property type="molecule type" value="Genomic_DNA"/>
</dbReference>
<dbReference type="InterPro" id="IPR029070">
    <property type="entry name" value="Chitinase_insertion_sf"/>
</dbReference>
<reference evidence="3 4" key="1">
    <citation type="submission" date="2015-12" db="EMBL/GenBank/DDBJ databases">
        <title>The genome of Folsomia candida.</title>
        <authorList>
            <person name="Faddeeva A."/>
            <person name="Derks M.F."/>
            <person name="Anvar Y."/>
            <person name="Smit S."/>
            <person name="Van Straalen N."/>
            <person name="Roelofs D."/>
        </authorList>
    </citation>
    <scope>NUCLEOTIDE SEQUENCE [LARGE SCALE GENOMIC DNA]</scope>
    <source>
        <strain evidence="3 4">VU population</strain>
        <tissue evidence="3">Whole body</tissue>
    </source>
</reference>
<dbReference type="AlphaFoldDB" id="A0A226DPX2"/>
<dbReference type="GO" id="GO:0005576">
    <property type="term" value="C:extracellular region"/>
    <property type="evidence" value="ECO:0007669"/>
    <property type="project" value="TreeGrafter"/>
</dbReference>
<dbReference type="OrthoDB" id="7281605at2759"/>
<gene>
    <name evidence="3" type="ORF">Fcan01_17782</name>
</gene>
<dbReference type="Pfam" id="PF00704">
    <property type="entry name" value="Glyco_hydro_18"/>
    <property type="match status" value="1"/>
</dbReference>
<dbReference type="Proteomes" id="UP000198287">
    <property type="component" value="Unassembled WGS sequence"/>
</dbReference>
<comment type="caution">
    <text evidence="3">The sequence shown here is derived from an EMBL/GenBank/DDBJ whole genome shotgun (WGS) entry which is preliminary data.</text>
</comment>
<evidence type="ECO:0000313" key="3">
    <source>
        <dbReference type="EMBL" id="OXA47263.1"/>
    </source>
</evidence>
<dbReference type="InterPro" id="IPR050314">
    <property type="entry name" value="Glycosyl_Hydrlase_18"/>
</dbReference>
<sequence>MWTPATTQIGHHSPLFPSFRESDKPDDQKLTVAYAVNHFLKMGNIAEKLVLGISAHARTYAIGGDDYSDFYHNTAGPGPAGSYTRQESFLAFFEICDEMNKHPEGWQFRYDHEYKIAMAVDAFDGNYMVWIGYDNEISAIEKVDFAMSNGLGGMMIDSLDLDDYNNFCKGWVRYPLTAAIKERLGYWEAKY</sequence>
<dbReference type="PANTHER" id="PTHR11177:SF317">
    <property type="entry name" value="CHITINASE 12-RELATED"/>
    <property type="match status" value="1"/>
</dbReference>
<evidence type="ECO:0000256" key="1">
    <source>
        <dbReference type="SAM" id="MobiDB-lite"/>
    </source>
</evidence>
<feature type="compositionally biased region" description="Polar residues" evidence="1">
    <location>
        <begin position="1"/>
        <end position="10"/>
    </location>
</feature>
<dbReference type="GO" id="GO:0006032">
    <property type="term" value="P:chitin catabolic process"/>
    <property type="evidence" value="ECO:0007669"/>
    <property type="project" value="TreeGrafter"/>
</dbReference>
<evidence type="ECO:0000259" key="2">
    <source>
        <dbReference type="PROSITE" id="PS51910"/>
    </source>
</evidence>
<dbReference type="GO" id="GO:0005975">
    <property type="term" value="P:carbohydrate metabolic process"/>
    <property type="evidence" value="ECO:0007669"/>
    <property type="project" value="InterPro"/>
</dbReference>
<keyword evidence="4" id="KW-1185">Reference proteome</keyword>
<proteinExistence type="predicted"/>
<dbReference type="PANTHER" id="PTHR11177">
    <property type="entry name" value="CHITINASE"/>
    <property type="match status" value="1"/>
</dbReference>
<dbReference type="STRING" id="158441.A0A226DPX2"/>
<name>A0A226DPX2_FOLCA</name>
<dbReference type="SUPFAM" id="SSF54556">
    <property type="entry name" value="Chitinase insertion domain"/>
    <property type="match status" value="1"/>
</dbReference>
<evidence type="ECO:0000313" key="4">
    <source>
        <dbReference type="Proteomes" id="UP000198287"/>
    </source>
</evidence>
<dbReference type="Gene3D" id="3.20.20.80">
    <property type="entry name" value="Glycosidases"/>
    <property type="match status" value="1"/>
</dbReference>
<dbReference type="Gene3D" id="3.10.50.10">
    <property type="match status" value="1"/>
</dbReference>
<feature type="region of interest" description="Disordered" evidence="1">
    <location>
        <begin position="1"/>
        <end position="22"/>
    </location>
</feature>